<keyword evidence="3 6" id="KW-0547">Nucleotide-binding</keyword>
<evidence type="ECO:0000256" key="4">
    <source>
        <dbReference type="ARBA" id="ARBA00022777"/>
    </source>
</evidence>
<dbReference type="RefSeq" id="XP_003685900.1">
    <property type="nucleotide sequence ID" value="XM_003685852.1"/>
</dbReference>
<comment type="similarity">
    <text evidence="1 6">Belongs to the hexokinase family.</text>
</comment>
<dbReference type="OMA" id="IRWKMEM"/>
<dbReference type="Pfam" id="PF00349">
    <property type="entry name" value="Hexokinase_1"/>
    <property type="match status" value="1"/>
</dbReference>
<dbReference type="GO" id="GO:0004340">
    <property type="term" value="F:glucokinase activity"/>
    <property type="evidence" value="ECO:0007669"/>
    <property type="project" value="TreeGrafter"/>
</dbReference>
<dbReference type="GO" id="GO:0001678">
    <property type="term" value="P:intracellular glucose homeostasis"/>
    <property type="evidence" value="ECO:0007669"/>
    <property type="project" value="InterPro"/>
</dbReference>
<dbReference type="GO" id="GO:0005739">
    <property type="term" value="C:mitochondrion"/>
    <property type="evidence" value="ECO:0007669"/>
    <property type="project" value="TreeGrafter"/>
</dbReference>
<dbReference type="UniPathway" id="UPA00109">
    <property type="reaction ID" value="UER00180"/>
</dbReference>
<feature type="domain" description="Hexokinase N-terminal" evidence="7">
    <location>
        <begin position="59"/>
        <end position="263"/>
    </location>
</feature>
<protein>
    <recommendedName>
        <fullName evidence="6">Phosphotransferase</fullName>
        <ecNumber evidence="6">2.7.1.-</ecNumber>
    </recommendedName>
</protein>
<dbReference type="SUPFAM" id="SSF53067">
    <property type="entry name" value="Actin-like ATPase domain"/>
    <property type="match status" value="2"/>
</dbReference>
<evidence type="ECO:0000256" key="2">
    <source>
        <dbReference type="ARBA" id="ARBA00022679"/>
    </source>
</evidence>
<dbReference type="OrthoDB" id="419537at2759"/>
<dbReference type="GO" id="GO:0006006">
    <property type="term" value="P:glucose metabolic process"/>
    <property type="evidence" value="ECO:0007669"/>
    <property type="project" value="TreeGrafter"/>
</dbReference>
<keyword evidence="10" id="KW-1185">Reference proteome</keyword>
<dbReference type="GO" id="GO:0005536">
    <property type="term" value="F:D-glucose binding"/>
    <property type="evidence" value="ECO:0007669"/>
    <property type="project" value="InterPro"/>
</dbReference>
<keyword evidence="5 6" id="KW-0067">ATP-binding</keyword>
<dbReference type="PROSITE" id="PS51748">
    <property type="entry name" value="HEXOKINASE_2"/>
    <property type="match status" value="1"/>
</dbReference>
<evidence type="ECO:0000256" key="5">
    <source>
        <dbReference type="ARBA" id="ARBA00022840"/>
    </source>
</evidence>
<dbReference type="STRING" id="1071381.G8BU88"/>
<dbReference type="PANTHER" id="PTHR19443:SF30">
    <property type="entry name" value="GLUCOKINASE-1-RELATED"/>
    <property type="match status" value="1"/>
</dbReference>
<keyword evidence="6" id="KW-0324">Glycolysis</keyword>
<dbReference type="Gene3D" id="3.40.367.20">
    <property type="match status" value="1"/>
</dbReference>
<dbReference type="Pfam" id="PF03727">
    <property type="entry name" value="Hexokinase_2"/>
    <property type="match status" value="1"/>
</dbReference>
<dbReference type="PANTHER" id="PTHR19443">
    <property type="entry name" value="HEXOKINASE"/>
    <property type="match status" value="1"/>
</dbReference>
<evidence type="ECO:0000259" key="8">
    <source>
        <dbReference type="Pfam" id="PF03727"/>
    </source>
</evidence>
<dbReference type="eggNOG" id="KOG1369">
    <property type="taxonomic scope" value="Eukaryota"/>
</dbReference>
<dbReference type="Proteomes" id="UP000005666">
    <property type="component" value="Chromosome 5"/>
</dbReference>
<evidence type="ECO:0000256" key="3">
    <source>
        <dbReference type="ARBA" id="ARBA00022741"/>
    </source>
</evidence>
<dbReference type="GO" id="GO:0005829">
    <property type="term" value="C:cytosol"/>
    <property type="evidence" value="ECO:0007669"/>
    <property type="project" value="TreeGrafter"/>
</dbReference>
<evidence type="ECO:0000313" key="9">
    <source>
        <dbReference type="EMBL" id="CCE63466.1"/>
    </source>
</evidence>
<dbReference type="GeneID" id="11531240"/>
<dbReference type="InterPro" id="IPR001312">
    <property type="entry name" value="Hexokinase"/>
</dbReference>
<proteinExistence type="inferred from homology"/>
<dbReference type="GO" id="GO:0005524">
    <property type="term" value="F:ATP binding"/>
    <property type="evidence" value="ECO:0007669"/>
    <property type="project" value="UniProtKB-UniRule"/>
</dbReference>
<keyword evidence="4 6" id="KW-0418">Kinase</keyword>
<dbReference type="PRINTS" id="PR00475">
    <property type="entry name" value="HEXOKINASE"/>
</dbReference>
<sequence length="541" mass="60599">MYGYISIYICISNATMVDQYCRSGWLVISLKIDGHWDVMTDNMIFKDENEGDDLLAAAVKGICDQFVVTQGQLIAMTNYFIDQMNSGLNEEIGSGLPMIPSFVTALPTGEEQGIVLTAELGGTNFTVSKVTLKGRNQYSIDQMKTRIPDYLFQNYSATSRDLFTFLVKQVDEFMRSHLGDVFTADRKHDQSFKMGFIFSYPVKQTSLDTAELIRWTKRLNIKDTVGKDVIQLFQDELDNQGLNMVNVMALTNDTICTFLSLCYSTRTTDLSAGRDNKIQGDISGPVIGCVFGTGTNGCYKESINNIVKLPRDIKQMLLNMGNTEMLINTEWGSFDNETKILPTSKYDISIDKKYSRNPGYNLFEKRVSGMFLGEILRNILIDLYSRGLMFQQYASYDVLPHQLRTPFQISCQVMASIEIDDTIGLRASEMSLLQSLRILTTPTERAHIQTLTRIISRRAAYLAAVPIAAIIIKTGALEKKYNGEVDVSCEGSIIKYYPGFKTMMRQALALTPLGTDGERRIHLKILEDSPSVGAALCALMA</sequence>
<evidence type="ECO:0000256" key="1">
    <source>
        <dbReference type="ARBA" id="ARBA00009225"/>
    </source>
</evidence>
<dbReference type="EMBL" id="HE612860">
    <property type="protein sequence ID" value="CCE63466.1"/>
    <property type="molecule type" value="Genomic_DNA"/>
</dbReference>
<evidence type="ECO:0000313" key="10">
    <source>
        <dbReference type="Proteomes" id="UP000005666"/>
    </source>
</evidence>
<dbReference type="HOGENOM" id="CLU_014393_5_0_1"/>
<reference evidence="9 10" key="1">
    <citation type="journal article" date="2011" name="Proc. Natl. Acad. Sci. U.S.A.">
        <title>Evolutionary erosion of yeast sex chromosomes by mating-type switching accidents.</title>
        <authorList>
            <person name="Gordon J.L."/>
            <person name="Armisen D."/>
            <person name="Proux-Wera E."/>
            <person name="Oheigeartaigh S.S."/>
            <person name="Byrne K.P."/>
            <person name="Wolfe K.H."/>
        </authorList>
    </citation>
    <scope>NUCLEOTIDE SEQUENCE [LARGE SCALE GENOMIC DNA]</scope>
    <source>
        <strain evidence="10">ATCC 24235 / CBS 4417 / NBRC 1672 / NRRL Y-8282 / UCD 70-5</strain>
    </source>
</reference>
<feature type="domain" description="Hexokinase C-terminal" evidence="8">
    <location>
        <begin position="287"/>
        <end position="540"/>
    </location>
</feature>
<dbReference type="InterPro" id="IPR022672">
    <property type="entry name" value="Hexokinase_N"/>
</dbReference>
<dbReference type="EC" id="2.7.1.-" evidence="6"/>
<dbReference type="InterPro" id="IPR022673">
    <property type="entry name" value="Hexokinase_C"/>
</dbReference>
<dbReference type="Gene3D" id="3.30.420.40">
    <property type="match status" value="1"/>
</dbReference>
<dbReference type="GO" id="GO:0008865">
    <property type="term" value="F:fructokinase activity"/>
    <property type="evidence" value="ECO:0007669"/>
    <property type="project" value="TreeGrafter"/>
</dbReference>
<evidence type="ECO:0000259" key="7">
    <source>
        <dbReference type="Pfam" id="PF00349"/>
    </source>
</evidence>
<evidence type="ECO:0000256" key="6">
    <source>
        <dbReference type="RuleBase" id="RU362007"/>
    </source>
</evidence>
<accession>G8BU88</accession>
<keyword evidence="2 6" id="KW-0808">Transferase</keyword>
<organism evidence="9 10">
    <name type="scientific">Tetrapisispora phaffii (strain ATCC 24235 / CBS 4417 / NBRC 1672 / NRRL Y-8282 / UCD 70-5)</name>
    <name type="common">Yeast</name>
    <name type="synonym">Fabospora phaffii</name>
    <dbReference type="NCBI Taxonomy" id="1071381"/>
    <lineage>
        <taxon>Eukaryota</taxon>
        <taxon>Fungi</taxon>
        <taxon>Dikarya</taxon>
        <taxon>Ascomycota</taxon>
        <taxon>Saccharomycotina</taxon>
        <taxon>Saccharomycetes</taxon>
        <taxon>Saccharomycetales</taxon>
        <taxon>Saccharomycetaceae</taxon>
        <taxon>Tetrapisispora</taxon>
    </lineage>
</organism>
<dbReference type="AlphaFoldDB" id="G8BU88"/>
<dbReference type="KEGG" id="tpf:TPHA_0E03770"/>
<dbReference type="InterPro" id="IPR043129">
    <property type="entry name" value="ATPase_NBD"/>
</dbReference>
<name>G8BU88_TETPH</name>
<dbReference type="GO" id="GO:0006096">
    <property type="term" value="P:glycolytic process"/>
    <property type="evidence" value="ECO:0007669"/>
    <property type="project" value="UniProtKB-UniPathway"/>
</dbReference>
<gene>
    <name evidence="9" type="primary">TPHA0E03770</name>
    <name evidence="9" type="ordered locus">TPHA_0E03770</name>
</gene>